<sequence length="45" mass="5196">MWVLTIFEQNSYRIFEFETKEEAVTVLGKIESPAILSYTNLTLVA</sequence>
<comment type="caution">
    <text evidence="1">The sequence shown here is derived from an EMBL/GenBank/DDBJ whole genome shotgun (WGS) entry which is preliminary data.</text>
</comment>
<name>A0ABR8XAJ6_9BACL</name>
<dbReference type="Proteomes" id="UP000640930">
    <property type="component" value="Unassembled WGS sequence"/>
</dbReference>
<dbReference type="RefSeq" id="WP_191706703.1">
    <property type="nucleotide sequence ID" value="NZ_JACSQA010000005.1"/>
</dbReference>
<proteinExistence type="predicted"/>
<protein>
    <submittedName>
        <fullName evidence="1">Uncharacterized protein</fullName>
    </submittedName>
</protein>
<dbReference type="EMBL" id="JACSQA010000005">
    <property type="protein sequence ID" value="MBD8026197.1"/>
    <property type="molecule type" value="Genomic_DNA"/>
</dbReference>
<evidence type="ECO:0000313" key="1">
    <source>
        <dbReference type="EMBL" id="MBD8026197.1"/>
    </source>
</evidence>
<gene>
    <name evidence="1" type="ORF">H9636_05945</name>
</gene>
<evidence type="ECO:0000313" key="2">
    <source>
        <dbReference type="Proteomes" id="UP000640930"/>
    </source>
</evidence>
<organism evidence="1 2">
    <name type="scientific">Ureibacillus galli</name>
    <dbReference type="NCBI Taxonomy" id="2762222"/>
    <lineage>
        <taxon>Bacteria</taxon>
        <taxon>Bacillati</taxon>
        <taxon>Bacillota</taxon>
        <taxon>Bacilli</taxon>
        <taxon>Bacillales</taxon>
        <taxon>Caryophanaceae</taxon>
        <taxon>Ureibacillus</taxon>
    </lineage>
</organism>
<reference evidence="1 2" key="1">
    <citation type="submission" date="2020-08" db="EMBL/GenBank/DDBJ databases">
        <title>A Genomic Blueprint of the Chicken Gut Microbiome.</title>
        <authorList>
            <person name="Gilroy R."/>
            <person name="Ravi A."/>
            <person name="Getino M."/>
            <person name="Pursley I."/>
            <person name="Horton D.L."/>
            <person name="Alikhan N.-F."/>
            <person name="Baker D."/>
            <person name="Gharbi K."/>
            <person name="Hall N."/>
            <person name="Watson M."/>
            <person name="Adriaenssens E.M."/>
            <person name="Foster-Nyarko E."/>
            <person name="Jarju S."/>
            <person name="Secka A."/>
            <person name="Antonio M."/>
            <person name="Oren A."/>
            <person name="Chaudhuri R."/>
            <person name="La Ragione R.M."/>
            <person name="Hildebrand F."/>
            <person name="Pallen M.J."/>
        </authorList>
    </citation>
    <scope>NUCLEOTIDE SEQUENCE [LARGE SCALE GENOMIC DNA]</scope>
    <source>
        <strain evidence="1 2">Re31</strain>
    </source>
</reference>
<keyword evidence="2" id="KW-1185">Reference proteome</keyword>
<accession>A0ABR8XAJ6</accession>